<protein>
    <recommendedName>
        <fullName evidence="10">ATP synthase epsilon chain</fullName>
    </recommendedName>
    <alternativeName>
        <fullName evidence="10">ATP synthase F1 sector epsilon subunit</fullName>
    </alternativeName>
    <alternativeName>
        <fullName evidence="10">F-ATPase epsilon subunit</fullName>
    </alternativeName>
</protein>
<accession>A0A2S5JEH4</accession>
<dbReference type="GO" id="GO:0005886">
    <property type="term" value="C:plasma membrane"/>
    <property type="evidence" value="ECO:0007669"/>
    <property type="project" value="UniProtKB-SubCell"/>
</dbReference>
<dbReference type="Pfam" id="PF02823">
    <property type="entry name" value="ATP-synt_DE_N"/>
    <property type="match status" value="1"/>
</dbReference>
<comment type="similarity">
    <text evidence="3 10 11">Belongs to the ATPase epsilon chain family.</text>
</comment>
<reference evidence="13 14" key="1">
    <citation type="submission" date="2018-01" db="EMBL/GenBank/DDBJ databases">
        <title>Genomic Encyclopedia of Archaeal and Bacterial Type Strains, Phase II (KMG-II): from individual species to whole genera.</title>
        <authorList>
            <person name="Goeker M."/>
        </authorList>
    </citation>
    <scope>NUCLEOTIDE SEQUENCE [LARGE SCALE GENOMIC DNA]</scope>
    <source>
        <strain evidence="13 14">DSM 12048</strain>
    </source>
</reference>
<evidence type="ECO:0000256" key="10">
    <source>
        <dbReference type="HAMAP-Rule" id="MF_00530"/>
    </source>
</evidence>
<dbReference type="InterPro" id="IPR036771">
    <property type="entry name" value="ATPsynth_dsu/esu_N"/>
</dbReference>
<comment type="function">
    <text evidence="1 10">Produces ATP from ADP in the presence of a proton gradient across the membrane.</text>
</comment>
<dbReference type="PANTHER" id="PTHR13822">
    <property type="entry name" value="ATP SYNTHASE DELTA/EPSILON CHAIN"/>
    <property type="match status" value="1"/>
</dbReference>
<evidence type="ECO:0000313" key="14">
    <source>
        <dbReference type="Proteomes" id="UP000239736"/>
    </source>
</evidence>
<dbReference type="NCBIfam" id="TIGR01216">
    <property type="entry name" value="ATP_synt_epsi"/>
    <property type="match status" value="1"/>
</dbReference>
<proteinExistence type="inferred from homology"/>
<keyword evidence="9 10" id="KW-0066">ATP synthesis</keyword>
<dbReference type="GO" id="GO:0045259">
    <property type="term" value="C:proton-transporting ATP synthase complex"/>
    <property type="evidence" value="ECO:0007669"/>
    <property type="project" value="UniProtKB-KW"/>
</dbReference>
<dbReference type="Proteomes" id="UP000239736">
    <property type="component" value="Unassembled WGS sequence"/>
</dbReference>
<dbReference type="Gene3D" id="2.60.15.10">
    <property type="entry name" value="F0F1 ATP synthase delta/epsilon subunit, N-terminal"/>
    <property type="match status" value="1"/>
</dbReference>
<dbReference type="GO" id="GO:0012505">
    <property type="term" value="C:endomembrane system"/>
    <property type="evidence" value="ECO:0007669"/>
    <property type="project" value="UniProtKB-SubCell"/>
</dbReference>
<evidence type="ECO:0000259" key="12">
    <source>
        <dbReference type="Pfam" id="PF02823"/>
    </source>
</evidence>
<keyword evidence="5 10" id="KW-0375">Hydrogen ion transport</keyword>
<evidence type="ECO:0000256" key="8">
    <source>
        <dbReference type="ARBA" id="ARBA00023196"/>
    </source>
</evidence>
<evidence type="ECO:0000256" key="6">
    <source>
        <dbReference type="ARBA" id="ARBA00023065"/>
    </source>
</evidence>
<name>A0A2S5JEH4_9RHOB</name>
<dbReference type="CDD" id="cd12152">
    <property type="entry name" value="F1-ATPase_delta"/>
    <property type="match status" value="1"/>
</dbReference>
<dbReference type="AlphaFoldDB" id="A0A2S5JEH4"/>
<keyword evidence="6 10" id="KW-0406">Ion transport</keyword>
<keyword evidence="10" id="KW-1003">Cell membrane</keyword>
<dbReference type="NCBIfam" id="NF009978">
    <property type="entry name" value="PRK13443.1"/>
    <property type="match status" value="1"/>
</dbReference>
<keyword evidence="14" id="KW-1185">Reference proteome</keyword>
<comment type="subcellular location">
    <subcellularLocation>
        <location evidence="10">Cell membrane</location>
        <topology evidence="10">Peripheral membrane protein</topology>
    </subcellularLocation>
    <subcellularLocation>
        <location evidence="2">Endomembrane system</location>
        <topology evidence="2">Peripheral membrane protein</topology>
    </subcellularLocation>
</comment>
<keyword evidence="8 10" id="KW-0139">CF(1)</keyword>
<gene>
    <name evidence="10" type="primary">atpC</name>
    <name evidence="13" type="ORF">LV82_02444</name>
</gene>
<sequence length="143" mass="15031">MADLIQFELVSPERRLVSRKVAEVNIPAAAGGLTAMAGHAPLITTLRPGILRINGPEGADEYAVTGGFAEINGDSISVLAEHSLHVSEVTREVLDGFIAKAKAALEKAKAEQDHNMVDDAAKLLADLVAMGGHIGLDPNQPNF</sequence>
<evidence type="ECO:0000256" key="5">
    <source>
        <dbReference type="ARBA" id="ARBA00022781"/>
    </source>
</evidence>
<dbReference type="InterPro" id="IPR001469">
    <property type="entry name" value="ATP_synth_F1_dsu/esu"/>
</dbReference>
<dbReference type="SUPFAM" id="SSF51344">
    <property type="entry name" value="Epsilon subunit of F1F0-ATP synthase N-terminal domain"/>
    <property type="match status" value="1"/>
</dbReference>
<keyword evidence="4 10" id="KW-0813">Transport</keyword>
<evidence type="ECO:0000256" key="3">
    <source>
        <dbReference type="ARBA" id="ARBA00005712"/>
    </source>
</evidence>
<dbReference type="HAMAP" id="MF_00530">
    <property type="entry name" value="ATP_synth_epsil_bac"/>
    <property type="match status" value="1"/>
</dbReference>
<evidence type="ECO:0000256" key="1">
    <source>
        <dbReference type="ARBA" id="ARBA00003543"/>
    </source>
</evidence>
<comment type="subunit">
    <text evidence="10 11">F-type ATPases have 2 components, CF(1) - the catalytic core - and CF(0) - the membrane proton channel. CF(1) has five subunits: alpha(3), beta(3), gamma(1), delta(1), epsilon(1). CF(0) has three main subunits: a, b and c.</text>
</comment>
<evidence type="ECO:0000313" key="13">
    <source>
        <dbReference type="EMBL" id="PPB79887.1"/>
    </source>
</evidence>
<dbReference type="InterPro" id="IPR020546">
    <property type="entry name" value="ATP_synth_F1_dsu/esu_N"/>
</dbReference>
<feature type="domain" description="ATP synthase F1 complex delta/epsilon subunit N-terminal" evidence="12">
    <location>
        <begin position="5"/>
        <end position="82"/>
    </location>
</feature>
<dbReference type="GO" id="GO:0005524">
    <property type="term" value="F:ATP binding"/>
    <property type="evidence" value="ECO:0007669"/>
    <property type="project" value="UniProtKB-UniRule"/>
</dbReference>
<evidence type="ECO:0000256" key="4">
    <source>
        <dbReference type="ARBA" id="ARBA00022448"/>
    </source>
</evidence>
<dbReference type="EMBL" id="PRDS01000008">
    <property type="protein sequence ID" value="PPB79887.1"/>
    <property type="molecule type" value="Genomic_DNA"/>
</dbReference>
<evidence type="ECO:0000256" key="2">
    <source>
        <dbReference type="ARBA" id="ARBA00004184"/>
    </source>
</evidence>
<keyword evidence="7 10" id="KW-0472">Membrane</keyword>
<dbReference type="RefSeq" id="WP_104072060.1">
    <property type="nucleotide sequence ID" value="NZ_PRDS01000008.1"/>
</dbReference>
<dbReference type="OrthoDB" id="9799969at2"/>
<organism evidence="13 14">
    <name type="scientific">Albidovulum inexpectatum</name>
    <dbReference type="NCBI Taxonomy" id="196587"/>
    <lineage>
        <taxon>Bacteria</taxon>
        <taxon>Pseudomonadati</taxon>
        <taxon>Pseudomonadota</taxon>
        <taxon>Alphaproteobacteria</taxon>
        <taxon>Rhodobacterales</taxon>
        <taxon>Paracoccaceae</taxon>
        <taxon>Albidovulum</taxon>
    </lineage>
</organism>
<evidence type="ECO:0000256" key="11">
    <source>
        <dbReference type="RuleBase" id="RU003656"/>
    </source>
</evidence>
<evidence type="ECO:0000256" key="9">
    <source>
        <dbReference type="ARBA" id="ARBA00023310"/>
    </source>
</evidence>
<comment type="caution">
    <text evidence="13">The sequence shown here is derived from an EMBL/GenBank/DDBJ whole genome shotgun (WGS) entry which is preliminary data.</text>
</comment>
<dbReference type="PANTHER" id="PTHR13822:SF10">
    <property type="entry name" value="ATP SYNTHASE EPSILON CHAIN, CHLOROPLASTIC"/>
    <property type="match status" value="1"/>
</dbReference>
<evidence type="ECO:0000256" key="7">
    <source>
        <dbReference type="ARBA" id="ARBA00023136"/>
    </source>
</evidence>
<dbReference type="GO" id="GO:0046933">
    <property type="term" value="F:proton-transporting ATP synthase activity, rotational mechanism"/>
    <property type="evidence" value="ECO:0007669"/>
    <property type="project" value="UniProtKB-UniRule"/>
</dbReference>